<dbReference type="GO" id="GO:0003676">
    <property type="term" value="F:nucleic acid binding"/>
    <property type="evidence" value="ECO:0007669"/>
    <property type="project" value="InterPro"/>
</dbReference>
<dbReference type="PANTHER" id="PTHR24559">
    <property type="entry name" value="TRANSPOSON TY3-I GAG-POL POLYPROTEIN"/>
    <property type="match status" value="1"/>
</dbReference>
<accession>A0AAW2IUA9</accession>
<protein>
    <recommendedName>
        <fullName evidence="2">Reverse transcriptase domain-containing protein</fullName>
    </recommendedName>
</protein>
<proteinExistence type="predicted"/>
<dbReference type="InterPro" id="IPR053134">
    <property type="entry name" value="RNA-dir_DNA_polymerase"/>
</dbReference>
<dbReference type="SUPFAM" id="SSF56672">
    <property type="entry name" value="DNA/RNA polymerases"/>
    <property type="match status" value="1"/>
</dbReference>
<dbReference type="AlphaFoldDB" id="A0AAW2IUA9"/>
<name>A0AAW2IUA9_9LAMI</name>
<dbReference type="InterPro" id="IPR043502">
    <property type="entry name" value="DNA/RNA_pol_sf"/>
</dbReference>
<organism evidence="3">
    <name type="scientific">Sesamum calycinum</name>
    <dbReference type="NCBI Taxonomy" id="2727403"/>
    <lineage>
        <taxon>Eukaryota</taxon>
        <taxon>Viridiplantae</taxon>
        <taxon>Streptophyta</taxon>
        <taxon>Embryophyta</taxon>
        <taxon>Tracheophyta</taxon>
        <taxon>Spermatophyta</taxon>
        <taxon>Magnoliopsida</taxon>
        <taxon>eudicotyledons</taxon>
        <taxon>Gunneridae</taxon>
        <taxon>Pentapetalae</taxon>
        <taxon>asterids</taxon>
        <taxon>lamiids</taxon>
        <taxon>Lamiales</taxon>
        <taxon>Pedaliaceae</taxon>
        <taxon>Sesamum</taxon>
    </lineage>
</organism>
<dbReference type="EMBL" id="JACGWM010001920">
    <property type="protein sequence ID" value="KAL0285696.1"/>
    <property type="molecule type" value="Genomic_DNA"/>
</dbReference>
<evidence type="ECO:0000313" key="3">
    <source>
        <dbReference type="EMBL" id="KAL0285696.1"/>
    </source>
</evidence>
<dbReference type="Pfam" id="PF00078">
    <property type="entry name" value="RVT_1"/>
    <property type="match status" value="1"/>
</dbReference>
<gene>
    <name evidence="3" type="ORF">Scaly_2811800</name>
</gene>
<feature type="domain" description="Reverse transcriptase" evidence="2">
    <location>
        <begin position="1"/>
        <end position="179"/>
    </location>
</feature>
<evidence type="ECO:0000259" key="2">
    <source>
        <dbReference type="PROSITE" id="PS50878"/>
    </source>
</evidence>
<dbReference type="InterPro" id="IPR000477">
    <property type="entry name" value="RT_dom"/>
</dbReference>
<comment type="caution">
    <text evidence="3">The sequence shown here is derived from an EMBL/GenBank/DDBJ whole genome shotgun (WGS) entry which is preliminary data.</text>
</comment>
<dbReference type="CDD" id="cd01647">
    <property type="entry name" value="RT_LTR"/>
    <property type="match status" value="1"/>
</dbReference>
<reference evidence="3" key="1">
    <citation type="submission" date="2020-06" db="EMBL/GenBank/DDBJ databases">
        <authorList>
            <person name="Li T."/>
            <person name="Hu X."/>
            <person name="Zhang T."/>
            <person name="Song X."/>
            <person name="Zhang H."/>
            <person name="Dai N."/>
            <person name="Sheng W."/>
            <person name="Hou X."/>
            <person name="Wei L."/>
        </authorList>
    </citation>
    <scope>NUCLEOTIDE SEQUENCE</scope>
    <source>
        <strain evidence="3">KEN8</strain>
        <tissue evidence="3">Leaf</tissue>
    </source>
</reference>
<evidence type="ECO:0000256" key="1">
    <source>
        <dbReference type="SAM" id="Coils"/>
    </source>
</evidence>
<dbReference type="Gene3D" id="3.30.70.270">
    <property type="match status" value="1"/>
</dbReference>
<keyword evidence="1" id="KW-0175">Coiled coil</keyword>
<dbReference type="Gene3D" id="3.10.10.10">
    <property type="entry name" value="HIV Type 1 Reverse Transcriptase, subunit A, domain 1"/>
    <property type="match status" value="1"/>
</dbReference>
<sequence>MCIDFRDLNKTCPKNFYPSPRIDQLVHSTPRCELLSMMDASQGYHQIMLAPEDHKRVNFITSKYALYYVAIPFGLENAGATYQRFVDKILRPKLSRNIEVYVDDMLEKSKEARNHVDYLEETFAVLRKYRLKLNPGKCTFRSRISNGSKSVNKRLKSSKLPLLVKLIPEDTLYFYKSSTSQAVSSVLTDPPLQKEGDDMEFLIKFDFKASNNEAEYKALVSREYEAKEESMAQYVQKIEELKTKFKSFQLQQIPREEIVKADSLSKLASALEDCKTRRITVQYLPQP</sequence>
<reference evidence="3" key="2">
    <citation type="journal article" date="2024" name="Plant">
        <title>Genomic evolution and insights into agronomic trait innovations of Sesamum species.</title>
        <authorList>
            <person name="Miao H."/>
            <person name="Wang L."/>
            <person name="Qu L."/>
            <person name="Liu H."/>
            <person name="Sun Y."/>
            <person name="Le M."/>
            <person name="Wang Q."/>
            <person name="Wei S."/>
            <person name="Zheng Y."/>
            <person name="Lin W."/>
            <person name="Duan Y."/>
            <person name="Cao H."/>
            <person name="Xiong S."/>
            <person name="Wang X."/>
            <person name="Wei L."/>
            <person name="Li C."/>
            <person name="Ma Q."/>
            <person name="Ju M."/>
            <person name="Zhao R."/>
            <person name="Li G."/>
            <person name="Mu C."/>
            <person name="Tian Q."/>
            <person name="Mei H."/>
            <person name="Zhang T."/>
            <person name="Gao T."/>
            <person name="Zhang H."/>
        </authorList>
    </citation>
    <scope>NUCLEOTIDE SEQUENCE</scope>
    <source>
        <strain evidence="3">KEN8</strain>
    </source>
</reference>
<dbReference type="Gene3D" id="3.30.420.10">
    <property type="entry name" value="Ribonuclease H-like superfamily/Ribonuclease H"/>
    <property type="match status" value="1"/>
</dbReference>
<feature type="coiled-coil region" evidence="1">
    <location>
        <begin position="224"/>
        <end position="251"/>
    </location>
</feature>
<dbReference type="InterPro" id="IPR036397">
    <property type="entry name" value="RNaseH_sf"/>
</dbReference>
<dbReference type="PROSITE" id="PS50878">
    <property type="entry name" value="RT_POL"/>
    <property type="match status" value="1"/>
</dbReference>
<dbReference type="PANTHER" id="PTHR24559:SF430">
    <property type="entry name" value="RNA-DIRECTED DNA POLYMERASE"/>
    <property type="match status" value="1"/>
</dbReference>
<dbReference type="InterPro" id="IPR043128">
    <property type="entry name" value="Rev_trsase/Diguanyl_cyclase"/>
</dbReference>